<dbReference type="EMBL" id="JAIWYP010000002">
    <property type="protein sequence ID" value="KAH3875706.1"/>
    <property type="molecule type" value="Genomic_DNA"/>
</dbReference>
<reference evidence="2" key="1">
    <citation type="journal article" date="2019" name="bioRxiv">
        <title>The Genome of the Zebra Mussel, Dreissena polymorpha: A Resource for Invasive Species Research.</title>
        <authorList>
            <person name="McCartney M.A."/>
            <person name="Auch B."/>
            <person name="Kono T."/>
            <person name="Mallez S."/>
            <person name="Zhang Y."/>
            <person name="Obille A."/>
            <person name="Becker A."/>
            <person name="Abrahante J.E."/>
            <person name="Garbe J."/>
            <person name="Badalamenti J.P."/>
            <person name="Herman A."/>
            <person name="Mangelson H."/>
            <person name="Liachko I."/>
            <person name="Sullivan S."/>
            <person name="Sone E.D."/>
            <person name="Koren S."/>
            <person name="Silverstein K.A.T."/>
            <person name="Beckman K.B."/>
            <person name="Gohl D.M."/>
        </authorList>
    </citation>
    <scope>NUCLEOTIDE SEQUENCE</scope>
    <source>
        <strain evidence="2">Duluth1</strain>
        <tissue evidence="2">Whole animal</tissue>
    </source>
</reference>
<keyword evidence="3" id="KW-1185">Reference proteome</keyword>
<accession>A0A9D4MGD6</accession>
<feature type="region of interest" description="Disordered" evidence="1">
    <location>
        <begin position="35"/>
        <end position="103"/>
    </location>
</feature>
<gene>
    <name evidence="2" type="ORF">DPMN_038982</name>
</gene>
<evidence type="ECO:0000313" key="3">
    <source>
        <dbReference type="Proteomes" id="UP000828390"/>
    </source>
</evidence>
<feature type="compositionally biased region" description="Acidic residues" evidence="1">
    <location>
        <begin position="36"/>
        <end position="55"/>
    </location>
</feature>
<reference evidence="2" key="2">
    <citation type="submission" date="2020-11" db="EMBL/GenBank/DDBJ databases">
        <authorList>
            <person name="McCartney M.A."/>
            <person name="Auch B."/>
            <person name="Kono T."/>
            <person name="Mallez S."/>
            <person name="Becker A."/>
            <person name="Gohl D.M."/>
            <person name="Silverstein K.A.T."/>
            <person name="Koren S."/>
            <person name="Bechman K.B."/>
            <person name="Herman A."/>
            <person name="Abrahante J.E."/>
            <person name="Garbe J."/>
        </authorList>
    </citation>
    <scope>NUCLEOTIDE SEQUENCE</scope>
    <source>
        <strain evidence="2">Duluth1</strain>
        <tissue evidence="2">Whole animal</tissue>
    </source>
</reference>
<dbReference type="Proteomes" id="UP000828390">
    <property type="component" value="Unassembled WGS sequence"/>
</dbReference>
<evidence type="ECO:0000313" key="2">
    <source>
        <dbReference type="EMBL" id="KAH3875706.1"/>
    </source>
</evidence>
<dbReference type="AlphaFoldDB" id="A0A9D4MGD6"/>
<sequence length="157" mass="17646">MVCHLSMNAKIHTFDAHYLMTGVGHELDEYVTKLEDSDDHDEEENDKNEDCDGDANNDYYHDEPRVNGGGSEENERADMGQRCRHGFRGGGPTQTMEVSQDGGTRYAQRAGKNVLRLRYCRWLVTSRAAIKAAQRARSGEKFFVYCQHSPGGEAVSL</sequence>
<proteinExistence type="predicted"/>
<name>A0A9D4MGD6_DREPO</name>
<evidence type="ECO:0000256" key="1">
    <source>
        <dbReference type="SAM" id="MobiDB-lite"/>
    </source>
</evidence>
<organism evidence="2 3">
    <name type="scientific">Dreissena polymorpha</name>
    <name type="common">Zebra mussel</name>
    <name type="synonym">Mytilus polymorpha</name>
    <dbReference type="NCBI Taxonomy" id="45954"/>
    <lineage>
        <taxon>Eukaryota</taxon>
        <taxon>Metazoa</taxon>
        <taxon>Spiralia</taxon>
        <taxon>Lophotrochozoa</taxon>
        <taxon>Mollusca</taxon>
        <taxon>Bivalvia</taxon>
        <taxon>Autobranchia</taxon>
        <taxon>Heteroconchia</taxon>
        <taxon>Euheterodonta</taxon>
        <taxon>Imparidentia</taxon>
        <taxon>Neoheterodontei</taxon>
        <taxon>Myida</taxon>
        <taxon>Dreissenoidea</taxon>
        <taxon>Dreissenidae</taxon>
        <taxon>Dreissena</taxon>
    </lineage>
</organism>
<protein>
    <submittedName>
        <fullName evidence="2">Uncharacterized protein</fullName>
    </submittedName>
</protein>
<comment type="caution">
    <text evidence="2">The sequence shown here is derived from an EMBL/GenBank/DDBJ whole genome shotgun (WGS) entry which is preliminary data.</text>
</comment>
<feature type="compositionally biased region" description="Polar residues" evidence="1">
    <location>
        <begin position="93"/>
        <end position="102"/>
    </location>
</feature>